<dbReference type="EMBL" id="QPFP01000028">
    <property type="protein sequence ID" value="TEB29294.1"/>
    <property type="molecule type" value="Genomic_DNA"/>
</dbReference>
<dbReference type="InterPro" id="IPR039057">
    <property type="entry name" value="Spo22/ZIP4"/>
</dbReference>
<name>A0A4Y7T5R4_COPMI</name>
<protein>
    <recommendedName>
        <fullName evidence="4">Protein ZIP4 homolog</fullName>
    </recommendedName>
</protein>
<proteinExistence type="predicted"/>
<dbReference type="PANTHER" id="PTHR40375:SF2">
    <property type="entry name" value="SPORULATION-SPECIFIC PROTEIN 22"/>
    <property type="match status" value="1"/>
</dbReference>
<keyword evidence="3" id="KW-1185">Reference proteome</keyword>
<dbReference type="AlphaFoldDB" id="A0A4Y7T5R4"/>
<accession>A0A4Y7T5R4</accession>
<dbReference type="GO" id="GO:0090173">
    <property type="term" value="P:regulation of synaptonemal complex assembly"/>
    <property type="evidence" value="ECO:0007669"/>
    <property type="project" value="InterPro"/>
</dbReference>
<dbReference type="GO" id="GO:0051321">
    <property type="term" value="P:meiotic cell cycle"/>
    <property type="evidence" value="ECO:0007669"/>
    <property type="project" value="UniProtKB-KW"/>
</dbReference>
<comment type="caution">
    <text evidence="2">The sequence shown here is derived from an EMBL/GenBank/DDBJ whole genome shotgun (WGS) entry which is preliminary data.</text>
</comment>
<dbReference type="PANTHER" id="PTHR40375">
    <property type="entry name" value="SPORULATION-SPECIFIC PROTEIN 22"/>
    <property type="match status" value="1"/>
</dbReference>
<dbReference type="InterPro" id="IPR013940">
    <property type="entry name" value="Spo22/ZIP4/TEX11"/>
</dbReference>
<dbReference type="Pfam" id="PF08631">
    <property type="entry name" value="SPO22"/>
    <property type="match status" value="1"/>
</dbReference>
<evidence type="ECO:0000313" key="2">
    <source>
        <dbReference type="EMBL" id="TEB29294.1"/>
    </source>
</evidence>
<reference evidence="2 3" key="1">
    <citation type="journal article" date="2019" name="Nat. Ecol. Evol.">
        <title>Megaphylogeny resolves global patterns of mushroom evolution.</title>
        <authorList>
            <person name="Varga T."/>
            <person name="Krizsan K."/>
            <person name="Foldi C."/>
            <person name="Dima B."/>
            <person name="Sanchez-Garcia M."/>
            <person name="Sanchez-Ramirez S."/>
            <person name="Szollosi G.J."/>
            <person name="Szarkandi J.G."/>
            <person name="Papp V."/>
            <person name="Albert L."/>
            <person name="Andreopoulos W."/>
            <person name="Angelini C."/>
            <person name="Antonin V."/>
            <person name="Barry K.W."/>
            <person name="Bougher N.L."/>
            <person name="Buchanan P."/>
            <person name="Buyck B."/>
            <person name="Bense V."/>
            <person name="Catcheside P."/>
            <person name="Chovatia M."/>
            <person name="Cooper J."/>
            <person name="Damon W."/>
            <person name="Desjardin D."/>
            <person name="Finy P."/>
            <person name="Geml J."/>
            <person name="Haridas S."/>
            <person name="Hughes K."/>
            <person name="Justo A."/>
            <person name="Karasinski D."/>
            <person name="Kautmanova I."/>
            <person name="Kiss B."/>
            <person name="Kocsube S."/>
            <person name="Kotiranta H."/>
            <person name="LaButti K.M."/>
            <person name="Lechner B.E."/>
            <person name="Liimatainen K."/>
            <person name="Lipzen A."/>
            <person name="Lukacs Z."/>
            <person name="Mihaltcheva S."/>
            <person name="Morgado L.N."/>
            <person name="Niskanen T."/>
            <person name="Noordeloos M.E."/>
            <person name="Ohm R.A."/>
            <person name="Ortiz-Santana B."/>
            <person name="Ovrebo C."/>
            <person name="Racz N."/>
            <person name="Riley R."/>
            <person name="Savchenko A."/>
            <person name="Shiryaev A."/>
            <person name="Soop K."/>
            <person name="Spirin V."/>
            <person name="Szebenyi C."/>
            <person name="Tomsovsky M."/>
            <person name="Tulloss R.E."/>
            <person name="Uehling J."/>
            <person name="Grigoriev I.V."/>
            <person name="Vagvolgyi C."/>
            <person name="Papp T."/>
            <person name="Martin F.M."/>
            <person name="Miettinen O."/>
            <person name="Hibbett D.S."/>
            <person name="Nagy L.G."/>
        </authorList>
    </citation>
    <scope>NUCLEOTIDE SEQUENCE [LARGE SCALE GENOMIC DNA]</scope>
    <source>
        <strain evidence="2 3">FP101781</strain>
    </source>
</reference>
<evidence type="ECO:0000256" key="1">
    <source>
        <dbReference type="ARBA" id="ARBA00023254"/>
    </source>
</evidence>
<evidence type="ECO:0008006" key="4">
    <source>
        <dbReference type="Google" id="ProtNLM"/>
    </source>
</evidence>
<dbReference type="OrthoDB" id="65716at2759"/>
<keyword evidence="1" id="KW-0469">Meiosis</keyword>
<evidence type="ECO:0000313" key="3">
    <source>
        <dbReference type="Proteomes" id="UP000298030"/>
    </source>
</evidence>
<dbReference type="Proteomes" id="UP000298030">
    <property type="component" value="Unassembled WGS sequence"/>
</dbReference>
<sequence length="737" mass="81635">MTDHQFQAGLESKPGIDTLLNLLRMASKTGLALSDGGSHAVAGTVLTSAAKYEEMLRQAEDPEGTYRQDIASSTIVYLSSRMEAAWNESNVTVADFMSKKITGRLTLMDKVANETADSVPKARVSVILRIPILSASSVCPSKDSATISVLKAFKQRSLTSPRNHTTGPEAVLDELIPIIDNGQAKESEEYQSLRWLRLAARESALTEALKSIVDHMPWADSNISELLQELSSLNQHSAVITAIHHHALQRALSCTSGESDYIDRLLLSMVFHCSKDERHSRGVQNLEETFSLLSNADAELGSLLWRSGGKLFQAKKWSPAADWYLLGGHHLFNKPSPELANKCYRKAALCYIEQKEYAKASTVIRRCCSNEASTHYVAFLTAIYQAIRSINEMQKAPDFDRKMLLLATHIAHRSEMRLVLLSVLSNLLKTLKFGASGEIVVEAMTLLRCMIKLILGLLVDPTANRAALIDTMVGHFRTARILGTSALEQNAVSLIMKDISWLWRRAYNSAVQGCSEWEGCGDQISELFEIAKNLLETLCQASPLDIDDESRMYLISATFASISGKVFSTREQTHAIGEANPQTIRTLSAEIRKAKDDIQRVVLEGASGNNDITSRGESFVHVLRIFEAEFCVRLEDWTGVSAIVKVGCVPLRMAGWISKECPAILVASLDSRTLSVERFSRWLRAIFTTMLTRDTPEGRVKAIGFCEQALGVIEEHNNSQISVSYSNLLSRFKQVED</sequence>
<dbReference type="STRING" id="71717.A0A4Y7T5R4"/>
<organism evidence="2 3">
    <name type="scientific">Coprinellus micaceus</name>
    <name type="common">Glistening ink-cap mushroom</name>
    <name type="synonym">Coprinus micaceus</name>
    <dbReference type="NCBI Taxonomy" id="71717"/>
    <lineage>
        <taxon>Eukaryota</taxon>
        <taxon>Fungi</taxon>
        <taxon>Dikarya</taxon>
        <taxon>Basidiomycota</taxon>
        <taxon>Agaricomycotina</taxon>
        <taxon>Agaricomycetes</taxon>
        <taxon>Agaricomycetidae</taxon>
        <taxon>Agaricales</taxon>
        <taxon>Agaricineae</taxon>
        <taxon>Psathyrellaceae</taxon>
        <taxon>Coprinellus</taxon>
    </lineage>
</organism>
<gene>
    <name evidence="2" type="ORF">FA13DRAFT_1755644</name>
</gene>